<name>A0ABQ8QZ64_FUSEQ</name>
<dbReference type="PANTHER" id="PTHR19959">
    <property type="entry name" value="KINESIN LIGHT CHAIN"/>
    <property type="match status" value="1"/>
</dbReference>
<organism evidence="2 3">
    <name type="scientific">Fusarium equiseti</name>
    <name type="common">Fusarium scirpi</name>
    <dbReference type="NCBI Taxonomy" id="61235"/>
    <lineage>
        <taxon>Eukaryota</taxon>
        <taxon>Fungi</taxon>
        <taxon>Dikarya</taxon>
        <taxon>Ascomycota</taxon>
        <taxon>Pezizomycotina</taxon>
        <taxon>Sordariomycetes</taxon>
        <taxon>Hypocreomycetidae</taxon>
        <taxon>Hypocreales</taxon>
        <taxon>Nectriaceae</taxon>
        <taxon>Fusarium</taxon>
        <taxon>Fusarium incarnatum-equiseti species complex</taxon>
    </lineage>
</organism>
<dbReference type="Pfam" id="PF12770">
    <property type="entry name" value="CHAT"/>
    <property type="match status" value="1"/>
</dbReference>
<evidence type="ECO:0000313" key="2">
    <source>
        <dbReference type="EMBL" id="KAJ4116190.1"/>
    </source>
</evidence>
<gene>
    <name evidence="2" type="ORF">NW768_011163</name>
</gene>
<accession>A0ABQ8QZ64</accession>
<reference evidence="2" key="1">
    <citation type="submission" date="2022-09" db="EMBL/GenBank/DDBJ databases">
        <title>Fusarium specimens isolated from Avocado Roots.</title>
        <authorList>
            <person name="Stajich J."/>
            <person name="Roper C."/>
            <person name="Heimlech-Rivalta G."/>
        </authorList>
    </citation>
    <scope>NUCLEOTIDE SEQUENCE</scope>
    <source>
        <strain evidence="2">CF00095</strain>
    </source>
</reference>
<dbReference type="InterPro" id="IPR011990">
    <property type="entry name" value="TPR-like_helical_dom_sf"/>
</dbReference>
<dbReference type="Proteomes" id="UP001152024">
    <property type="component" value="Unassembled WGS sequence"/>
</dbReference>
<dbReference type="SUPFAM" id="SSF48452">
    <property type="entry name" value="TPR-like"/>
    <property type="match status" value="1"/>
</dbReference>
<dbReference type="InterPro" id="IPR024983">
    <property type="entry name" value="CHAT_dom"/>
</dbReference>
<proteinExistence type="predicted"/>
<dbReference type="EMBL" id="JAOQBH010000026">
    <property type="protein sequence ID" value="KAJ4116190.1"/>
    <property type="molecule type" value="Genomic_DNA"/>
</dbReference>
<dbReference type="Gene3D" id="1.25.40.10">
    <property type="entry name" value="Tetratricopeptide repeat domain"/>
    <property type="match status" value="2"/>
</dbReference>
<comment type="caution">
    <text evidence="2">The sequence shown here is derived from an EMBL/GenBank/DDBJ whole genome shotgun (WGS) entry which is preliminary data.</text>
</comment>
<keyword evidence="3" id="KW-1185">Reference proteome</keyword>
<protein>
    <recommendedName>
        <fullName evidence="1">CHAT domain-containing protein</fullName>
    </recommendedName>
</protein>
<evidence type="ECO:0000259" key="1">
    <source>
        <dbReference type="Pfam" id="PF12770"/>
    </source>
</evidence>
<feature type="domain" description="CHAT" evidence="1">
    <location>
        <begin position="864"/>
        <end position="1136"/>
    </location>
</feature>
<evidence type="ECO:0000313" key="3">
    <source>
        <dbReference type="Proteomes" id="UP001152024"/>
    </source>
</evidence>
<dbReference type="Pfam" id="PF13374">
    <property type="entry name" value="TPR_10"/>
    <property type="match status" value="3"/>
</dbReference>
<sequence>MAEGGGNSPSGRSDVCRTFIRSDEIRVVESSPREPYLSFTIGPHPLRRLIIKIWSHDQGWCNPEFKTDQPYANSHTWFALGIVPEHANSPQSSQGSYLCEIQRNVRASIQTKCHVLEWRLNTPFEGDQSDANEAQGWLESISSGSSFSVGVFPRARYPGWVNVVYQVKVELYDDANRGLLSEMNPAAGEVRRKMIHDYEKAMSQMISVTKRYEQTRSIEDLTRAIEATQLAIGTMPINHPELAACLSNLGIWLSTRFEATGSMDDMERAIEVIQGAIDSTPEADHKSLVTYLGNLGTCLGIKAEHRDSTDDLKRAIEVTERAIAITSDNDPGFAAVNNNLAKLLSRMPDQDSLTRAIEASQKAVKATGFDDFHLAICLGTLSQALARRFEQTGSVDDLTKAIEASQRAVESASIRHPNLSSLFSNLSSCLGRRYEMIGSVDDLIRAIEAAEKAVQTTRHGDITLAGKLSNLGILLARQHKRTRSLHDLARAIRVSEQAVEASDHAHLALCFSNLGNRLSERYQQTESLDDLLRAIKEAEKAVEAAHGDRNAANYLMNLGNRIIELYNQSGSAVDLTRAIEVAQKAVEVAHHEHIYLSMYLRNLGDKLGRRYEQTGLKADQDAQLSAYVRSWHAMSSLPSDRIRSVRPAAAIYVSRAEWGKAYELLREAILLLPNLSPRSLKQSDMQEMLSPTSGLATDAAAMAFNAGKPASEVLSILELGRGVIAGLLIDTRGDLSDLRKACPLLADRFEALREELDSPLQNSGSMAELSTINRRHEASREFDEVIERIRAKDGFTNFLQPPPAESLMAAAQAGPLVVINVSAYRCDAILVENHRIRLLEIPAFKFEDIVNISGSKHDPWPLLAWLWTTVCKSCLDGLGFTEPVGDGQWPHVWWVPTGLLSQLPLHAAGIYATSCPKETVLDRVVSSYASSIKALQHARQRRGVIPDEQGKQNDAVLVAMEETTGQMSLPNARTEIDKVRELCPLLNLKATTPPRRKADILKHLRKCTVLHFAGHGESSRDPSQSRLLLDDWKTDPLTVGDLRESWLQESPAFLAYLSACSTGSNKGSGLSDEAIHLVSAFQLAGFRHVVGTLWEVSDPHCVDVATVMYQTLCDEGMTDEAVSHGLHRAVRKLRDDSFREGGNRDIVLVEEDEGEASVSNVNTFWIPYIHFGA</sequence>
<dbReference type="PANTHER" id="PTHR19959:SF119">
    <property type="entry name" value="FUNGAL LIPASE-LIKE DOMAIN-CONTAINING PROTEIN"/>
    <property type="match status" value="1"/>
</dbReference>